<sequence length="84" mass="9308">GGCRRRCLPRRGLGCAVRGPRARIRPSPGRGPLSPERTLRAFASPDRRKAPWPPPRFGPGSRPLRRPVSWAKCVPVSKAPPRRP</sequence>
<reference evidence="2" key="1">
    <citation type="submission" date="2020-02" db="EMBL/GenBank/DDBJ databases">
        <authorList>
            <person name="Meier V. D."/>
        </authorList>
    </citation>
    <scope>NUCLEOTIDE SEQUENCE</scope>
    <source>
        <strain evidence="2">AVDCRST_MAG78</strain>
    </source>
</reference>
<accession>A0A6J4PKF2</accession>
<organism evidence="2">
    <name type="scientific">uncultured Rubrobacteraceae bacterium</name>
    <dbReference type="NCBI Taxonomy" id="349277"/>
    <lineage>
        <taxon>Bacteria</taxon>
        <taxon>Bacillati</taxon>
        <taxon>Actinomycetota</taxon>
        <taxon>Rubrobacteria</taxon>
        <taxon>Rubrobacterales</taxon>
        <taxon>Rubrobacteraceae</taxon>
        <taxon>environmental samples</taxon>
    </lineage>
</organism>
<feature type="non-terminal residue" evidence="2">
    <location>
        <position position="84"/>
    </location>
</feature>
<proteinExistence type="predicted"/>
<dbReference type="EMBL" id="CADCVB010000064">
    <property type="protein sequence ID" value="CAA9418519.1"/>
    <property type="molecule type" value="Genomic_DNA"/>
</dbReference>
<evidence type="ECO:0000256" key="1">
    <source>
        <dbReference type="SAM" id="MobiDB-lite"/>
    </source>
</evidence>
<feature type="region of interest" description="Disordered" evidence="1">
    <location>
        <begin position="19"/>
        <end position="66"/>
    </location>
</feature>
<protein>
    <submittedName>
        <fullName evidence="2">Uncharacterized protein</fullName>
    </submittedName>
</protein>
<gene>
    <name evidence="2" type="ORF">AVDCRST_MAG78-858</name>
</gene>
<dbReference type="AlphaFoldDB" id="A0A6J4PKF2"/>
<evidence type="ECO:0000313" key="2">
    <source>
        <dbReference type="EMBL" id="CAA9418519.1"/>
    </source>
</evidence>
<feature type="non-terminal residue" evidence="2">
    <location>
        <position position="1"/>
    </location>
</feature>
<name>A0A6J4PKF2_9ACTN</name>